<organism evidence="1 2">
    <name type="scientific">Dentiscutata heterogama</name>
    <dbReference type="NCBI Taxonomy" id="1316150"/>
    <lineage>
        <taxon>Eukaryota</taxon>
        <taxon>Fungi</taxon>
        <taxon>Fungi incertae sedis</taxon>
        <taxon>Mucoromycota</taxon>
        <taxon>Glomeromycotina</taxon>
        <taxon>Glomeromycetes</taxon>
        <taxon>Diversisporales</taxon>
        <taxon>Gigasporaceae</taxon>
        <taxon>Dentiscutata</taxon>
    </lineage>
</organism>
<reference evidence="1" key="1">
    <citation type="submission" date="2021-06" db="EMBL/GenBank/DDBJ databases">
        <authorList>
            <person name="Kallberg Y."/>
            <person name="Tangrot J."/>
            <person name="Rosling A."/>
        </authorList>
    </citation>
    <scope>NUCLEOTIDE SEQUENCE</scope>
    <source>
        <strain evidence="1">IL203A</strain>
    </source>
</reference>
<sequence>MLLNEIKKLNINSENELPKNWLEQEEQESLTNNKNQQEIVESFLKNMPLNSNIIIITINC</sequence>
<feature type="non-terminal residue" evidence="1">
    <location>
        <position position="60"/>
    </location>
</feature>
<evidence type="ECO:0000313" key="2">
    <source>
        <dbReference type="Proteomes" id="UP000789702"/>
    </source>
</evidence>
<name>A0ACA9P6Q7_9GLOM</name>
<dbReference type="Proteomes" id="UP000789702">
    <property type="component" value="Unassembled WGS sequence"/>
</dbReference>
<keyword evidence="2" id="KW-1185">Reference proteome</keyword>
<evidence type="ECO:0000313" key="1">
    <source>
        <dbReference type="EMBL" id="CAG8687518.1"/>
    </source>
</evidence>
<gene>
    <name evidence="1" type="ORF">DHETER_LOCUS11078</name>
</gene>
<proteinExistence type="predicted"/>
<comment type="caution">
    <text evidence="1">The sequence shown here is derived from an EMBL/GenBank/DDBJ whole genome shotgun (WGS) entry which is preliminary data.</text>
</comment>
<accession>A0ACA9P6Q7</accession>
<dbReference type="EMBL" id="CAJVPU010023223">
    <property type="protein sequence ID" value="CAG8687518.1"/>
    <property type="molecule type" value="Genomic_DNA"/>
</dbReference>
<protein>
    <submittedName>
        <fullName evidence="1">12044_t:CDS:1</fullName>
    </submittedName>
</protein>